<accession>A0ABR7YFY6</accession>
<evidence type="ECO:0008006" key="3">
    <source>
        <dbReference type="Google" id="ProtNLM"/>
    </source>
</evidence>
<comment type="caution">
    <text evidence="1">The sequence shown here is derived from an EMBL/GenBank/DDBJ whole genome shotgun (WGS) entry which is preliminary data.</text>
</comment>
<evidence type="ECO:0000313" key="2">
    <source>
        <dbReference type="Proteomes" id="UP000651271"/>
    </source>
</evidence>
<organism evidence="1 2">
    <name type="scientific">Sphingobacterium litopenaei</name>
    <dbReference type="NCBI Taxonomy" id="2763500"/>
    <lineage>
        <taxon>Bacteria</taxon>
        <taxon>Pseudomonadati</taxon>
        <taxon>Bacteroidota</taxon>
        <taxon>Sphingobacteriia</taxon>
        <taxon>Sphingobacteriales</taxon>
        <taxon>Sphingobacteriaceae</taxon>
        <taxon>Sphingobacterium</taxon>
    </lineage>
</organism>
<dbReference type="EMBL" id="JACOIJ010000023">
    <property type="protein sequence ID" value="MBD1430230.1"/>
    <property type="molecule type" value="Genomic_DNA"/>
</dbReference>
<dbReference type="RefSeq" id="WP_165289723.1">
    <property type="nucleotide sequence ID" value="NZ_JACOIJ010000023.1"/>
</dbReference>
<evidence type="ECO:0000313" key="1">
    <source>
        <dbReference type="EMBL" id="MBD1430230.1"/>
    </source>
</evidence>
<sequence>MKLSNKLLIGLGVGLFTLILSIVVVANVGGIDSQEYWKSMENESKNFSSESKYLKASKLKTYSSIKLNSEHHRGVQLHLIKDETYGFKSNSETNEVEVLSDKNGLILNFKTKSYHHLHVYLYAPHFENVTLSNLNLDNLVTSEDSLKLNFLNASWGSYNIENESLKSLDLSLTNSSIDNTFKIGNLENLNLKLTNSSIKLQPSTLKGLAVQAENSRFAIEEPNGPTTISSLSVVTQGKSTISLPNKISVDKIEGNLSDSTSTNLPVFLLKNLIK</sequence>
<dbReference type="Proteomes" id="UP000651271">
    <property type="component" value="Unassembled WGS sequence"/>
</dbReference>
<protein>
    <recommendedName>
        <fullName evidence="3">Adhesin domain-containing protein</fullName>
    </recommendedName>
</protein>
<name>A0ABR7YFY6_9SPHI</name>
<gene>
    <name evidence="1" type="ORF">H8B04_11745</name>
</gene>
<proteinExistence type="predicted"/>
<reference evidence="1 2" key="1">
    <citation type="submission" date="2020-08" db="EMBL/GenBank/DDBJ databases">
        <title>Sphingobacterium sp. DN04309 isolated from aquaculture water.</title>
        <authorList>
            <person name="Zhang M."/>
        </authorList>
    </citation>
    <scope>NUCLEOTIDE SEQUENCE [LARGE SCALE GENOMIC DNA]</scope>
    <source>
        <strain evidence="1 2">DN04309</strain>
    </source>
</reference>
<keyword evidence="2" id="KW-1185">Reference proteome</keyword>